<evidence type="ECO:0000256" key="9">
    <source>
        <dbReference type="PROSITE-ProRule" id="PRU01360"/>
    </source>
</evidence>
<dbReference type="PANTHER" id="PTHR30069:SF41">
    <property type="entry name" value="HEME_HEMOPEXIN UTILIZATION PROTEIN C"/>
    <property type="match status" value="1"/>
</dbReference>
<dbReference type="InterPro" id="IPR036942">
    <property type="entry name" value="Beta-barrel_TonB_sf"/>
</dbReference>
<dbReference type="AlphaFoldDB" id="A0A1Y0IGG0"/>
<name>A0A1Y0IGG0_9GAMM</name>
<protein>
    <submittedName>
        <fullName evidence="13">TonB-dependent receptor</fullName>
    </submittedName>
</protein>
<dbReference type="SUPFAM" id="SSF56935">
    <property type="entry name" value="Porins"/>
    <property type="match status" value="1"/>
</dbReference>
<dbReference type="GO" id="GO:0044718">
    <property type="term" value="P:siderophore transmembrane transport"/>
    <property type="evidence" value="ECO:0007669"/>
    <property type="project" value="TreeGrafter"/>
</dbReference>
<evidence type="ECO:0000256" key="3">
    <source>
        <dbReference type="ARBA" id="ARBA00022448"/>
    </source>
</evidence>
<reference evidence="13 14" key="1">
    <citation type="submission" date="2017-05" db="EMBL/GenBank/DDBJ databases">
        <title>Genomic insights into alkan degradation activity of Oleiphilus messinensis.</title>
        <authorList>
            <person name="Kozyavkin S.A."/>
            <person name="Slesarev A.I."/>
            <person name="Golyshin P.N."/>
            <person name="Korzhenkov A."/>
            <person name="Golyshina O.N."/>
            <person name="Toshchakov S.V."/>
        </authorList>
    </citation>
    <scope>NUCLEOTIDE SEQUENCE [LARGE SCALE GENOMIC DNA]</scope>
    <source>
        <strain evidence="13 14">ME102</strain>
    </source>
</reference>
<dbReference type="Gene3D" id="2.40.170.20">
    <property type="entry name" value="TonB-dependent receptor, beta-barrel domain"/>
    <property type="match status" value="1"/>
</dbReference>
<evidence type="ECO:0000256" key="8">
    <source>
        <dbReference type="ARBA" id="ARBA00023237"/>
    </source>
</evidence>
<feature type="domain" description="TonB-dependent receptor plug" evidence="12">
    <location>
        <begin position="69"/>
        <end position="166"/>
    </location>
</feature>
<dbReference type="InterPro" id="IPR037066">
    <property type="entry name" value="Plug_dom_sf"/>
</dbReference>
<accession>A0A1Y0IGG0</accession>
<evidence type="ECO:0000256" key="10">
    <source>
        <dbReference type="RuleBase" id="RU003357"/>
    </source>
</evidence>
<gene>
    <name evidence="13" type="ORF">OLMES_5380</name>
</gene>
<organism evidence="13 14">
    <name type="scientific">Oleiphilus messinensis</name>
    <dbReference type="NCBI Taxonomy" id="141451"/>
    <lineage>
        <taxon>Bacteria</taxon>
        <taxon>Pseudomonadati</taxon>
        <taxon>Pseudomonadota</taxon>
        <taxon>Gammaproteobacteria</taxon>
        <taxon>Oceanospirillales</taxon>
        <taxon>Oleiphilaceae</taxon>
        <taxon>Oleiphilus</taxon>
    </lineage>
</organism>
<sequence>MNFPDAQIKRIENLSTRIEQNAFPRIPLWQAINRLMRGTLTFGAIIGVSGLSYVQAEETISIWGTTVQASSINLAQETIAIRQADHVSDLLRTIPGVDVGGAHSLNQRITIRSMDDKDLRISIDGANQNTYMYHHMGNLQIHADILQSVDIEIGNNSVINGGLGGVVRFETKDANQLLRPGQQFGGRAQVSYADNASKGFSLTGYGQFNDQFDVLGYYNGVSRDNFEVGGGKIKGYDGATVPGTNGEVVGLKGDLSDALLKLGWDISGNQRLELGYEYYEDEGNYSYRPDMGLATDVAIGDGLGLPLTYPTEFTRDTLRLGYELQWGLQNQLKATLFNNVSELWRDESAIHALWPTDPATVEGTATNTGLNVLATSRFGSEFSNTLNYGIDIIRYETEYRADGTERSSEEALSAAVFIEDRVDLGYGIAVTPGIRYDNYDIDSTVIDDRFQQVSAALALEYAATDSVLLSASTTQLFKGPEIGEVFTGAGLYDTANPDIDAETGLNTELSAAYEDSVLGADRFAAGITLFQTDINDYIYDYATPPADVNARSWKDNVGDMQIRGYEAYLGYDIGQLKALLTYSVAESDLEAFAQYAQFEGARLDRQQGDTITLNLDYNLPALDLALHWDMSWVDDVDADLDLDGATKDNSKDGYVVHNISAQWSPKQVQGVTLTLGVDNLFDEFYASQSSRTGLSQHPRFGDLYLLDYEPGRNIKMTVSYQL</sequence>
<dbReference type="GO" id="GO:0009279">
    <property type="term" value="C:cell outer membrane"/>
    <property type="evidence" value="ECO:0007669"/>
    <property type="project" value="UniProtKB-SubCell"/>
</dbReference>
<dbReference type="RefSeq" id="WP_232465217.1">
    <property type="nucleotide sequence ID" value="NZ_CP021425.1"/>
</dbReference>
<evidence type="ECO:0000256" key="6">
    <source>
        <dbReference type="ARBA" id="ARBA00023077"/>
    </source>
</evidence>
<keyword evidence="13" id="KW-0675">Receptor</keyword>
<feature type="domain" description="TonB-dependent receptor-like beta-barrel" evidence="11">
    <location>
        <begin position="264"/>
        <end position="680"/>
    </location>
</feature>
<dbReference type="Proteomes" id="UP000196027">
    <property type="component" value="Chromosome"/>
</dbReference>
<dbReference type="InterPro" id="IPR000531">
    <property type="entry name" value="Beta-barrel_TonB"/>
</dbReference>
<evidence type="ECO:0000256" key="5">
    <source>
        <dbReference type="ARBA" id="ARBA00022692"/>
    </source>
</evidence>
<evidence type="ECO:0000259" key="11">
    <source>
        <dbReference type="Pfam" id="PF00593"/>
    </source>
</evidence>
<evidence type="ECO:0000256" key="7">
    <source>
        <dbReference type="ARBA" id="ARBA00023136"/>
    </source>
</evidence>
<keyword evidence="5 9" id="KW-0812">Transmembrane</keyword>
<dbReference type="Gene3D" id="2.170.130.10">
    <property type="entry name" value="TonB-dependent receptor, plug domain"/>
    <property type="match status" value="1"/>
</dbReference>
<evidence type="ECO:0000313" key="14">
    <source>
        <dbReference type="Proteomes" id="UP000196027"/>
    </source>
</evidence>
<proteinExistence type="inferred from homology"/>
<dbReference type="InterPro" id="IPR012910">
    <property type="entry name" value="Plug_dom"/>
</dbReference>
<keyword evidence="14" id="KW-1185">Reference proteome</keyword>
<comment type="subcellular location">
    <subcellularLocation>
        <location evidence="1 9">Cell outer membrane</location>
        <topology evidence="1 9">Multi-pass membrane protein</topology>
    </subcellularLocation>
</comment>
<comment type="similarity">
    <text evidence="2 9 10">Belongs to the TonB-dependent receptor family.</text>
</comment>
<evidence type="ECO:0000259" key="12">
    <source>
        <dbReference type="Pfam" id="PF07715"/>
    </source>
</evidence>
<dbReference type="PROSITE" id="PS52016">
    <property type="entry name" value="TONB_DEPENDENT_REC_3"/>
    <property type="match status" value="1"/>
</dbReference>
<dbReference type="InterPro" id="IPR039426">
    <property type="entry name" value="TonB-dep_rcpt-like"/>
</dbReference>
<evidence type="ECO:0000256" key="1">
    <source>
        <dbReference type="ARBA" id="ARBA00004571"/>
    </source>
</evidence>
<dbReference type="CDD" id="cd01347">
    <property type="entry name" value="ligand_gated_channel"/>
    <property type="match status" value="1"/>
</dbReference>
<dbReference type="PANTHER" id="PTHR30069">
    <property type="entry name" value="TONB-DEPENDENT OUTER MEMBRANE RECEPTOR"/>
    <property type="match status" value="1"/>
</dbReference>
<evidence type="ECO:0000256" key="4">
    <source>
        <dbReference type="ARBA" id="ARBA00022452"/>
    </source>
</evidence>
<keyword evidence="3 9" id="KW-0813">Transport</keyword>
<dbReference type="Pfam" id="PF07715">
    <property type="entry name" value="Plug"/>
    <property type="match status" value="1"/>
</dbReference>
<keyword evidence="4 9" id="KW-1134">Transmembrane beta strand</keyword>
<dbReference type="KEGG" id="ome:OLMES_5380"/>
<evidence type="ECO:0000256" key="2">
    <source>
        <dbReference type="ARBA" id="ARBA00009810"/>
    </source>
</evidence>
<dbReference type="EMBL" id="CP021425">
    <property type="protein sequence ID" value="ARU59360.1"/>
    <property type="molecule type" value="Genomic_DNA"/>
</dbReference>
<keyword evidence="8 9" id="KW-0998">Cell outer membrane</keyword>
<dbReference type="GO" id="GO:0015344">
    <property type="term" value="F:siderophore uptake transmembrane transporter activity"/>
    <property type="evidence" value="ECO:0007669"/>
    <property type="project" value="TreeGrafter"/>
</dbReference>
<evidence type="ECO:0000313" key="13">
    <source>
        <dbReference type="EMBL" id="ARU59360.1"/>
    </source>
</evidence>
<dbReference type="Pfam" id="PF00593">
    <property type="entry name" value="TonB_dep_Rec_b-barrel"/>
    <property type="match status" value="1"/>
</dbReference>
<keyword evidence="7 9" id="KW-0472">Membrane</keyword>
<keyword evidence="6 10" id="KW-0798">TonB box</keyword>